<name>A0A0A9D9Z7_ARUDO</name>
<sequence>MIMMMMMSSPNQRVHSCASSSSWCAPSPSLSPLSSQNPPCNPATLLIKQMTNMNKQFNVKKRTDKNL</sequence>
<protein>
    <submittedName>
        <fullName evidence="1">Uncharacterized protein</fullName>
    </submittedName>
</protein>
<organism evidence="1">
    <name type="scientific">Arundo donax</name>
    <name type="common">Giant reed</name>
    <name type="synonym">Donax arundinaceus</name>
    <dbReference type="NCBI Taxonomy" id="35708"/>
    <lineage>
        <taxon>Eukaryota</taxon>
        <taxon>Viridiplantae</taxon>
        <taxon>Streptophyta</taxon>
        <taxon>Embryophyta</taxon>
        <taxon>Tracheophyta</taxon>
        <taxon>Spermatophyta</taxon>
        <taxon>Magnoliopsida</taxon>
        <taxon>Liliopsida</taxon>
        <taxon>Poales</taxon>
        <taxon>Poaceae</taxon>
        <taxon>PACMAD clade</taxon>
        <taxon>Arundinoideae</taxon>
        <taxon>Arundineae</taxon>
        <taxon>Arundo</taxon>
    </lineage>
</organism>
<evidence type="ECO:0000313" key="1">
    <source>
        <dbReference type="EMBL" id="JAD80562.1"/>
    </source>
</evidence>
<accession>A0A0A9D9Z7</accession>
<reference evidence="1" key="2">
    <citation type="journal article" date="2015" name="Data Brief">
        <title>Shoot transcriptome of the giant reed, Arundo donax.</title>
        <authorList>
            <person name="Barrero R.A."/>
            <person name="Guerrero F.D."/>
            <person name="Moolhuijzen P."/>
            <person name="Goolsby J.A."/>
            <person name="Tidwell J."/>
            <person name="Bellgard S.E."/>
            <person name="Bellgard M.I."/>
        </authorList>
    </citation>
    <scope>NUCLEOTIDE SEQUENCE</scope>
    <source>
        <tissue evidence="1">Shoot tissue taken approximately 20 cm above the soil surface</tissue>
    </source>
</reference>
<dbReference type="AlphaFoldDB" id="A0A0A9D9Z7"/>
<proteinExistence type="predicted"/>
<reference evidence="1" key="1">
    <citation type="submission" date="2014-09" db="EMBL/GenBank/DDBJ databases">
        <authorList>
            <person name="Magalhaes I.L.F."/>
            <person name="Oliveira U."/>
            <person name="Santos F.R."/>
            <person name="Vidigal T.H.D.A."/>
            <person name="Brescovit A.D."/>
            <person name="Santos A.J."/>
        </authorList>
    </citation>
    <scope>NUCLEOTIDE SEQUENCE</scope>
    <source>
        <tissue evidence="1">Shoot tissue taken approximately 20 cm above the soil surface</tissue>
    </source>
</reference>
<dbReference type="EMBL" id="GBRH01217333">
    <property type="protein sequence ID" value="JAD80562.1"/>
    <property type="molecule type" value="Transcribed_RNA"/>
</dbReference>